<evidence type="ECO:0000313" key="1">
    <source>
        <dbReference type="EMBL" id="CAI5793223.1"/>
    </source>
</evidence>
<keyword evidence="2" id="KW-1185">Reference proteome</keyword>
<evidence type="ECO:0000313" key="2">
    <source>
        <dbReference type="Proteomes" id="UP001178461"/>
    </source>
</evidence>
<accession>A0AA35PPK7</accession>
<dbReference type="Proteomes" id="UP001178461">
    <property type="component" value="Chromosome 14"/>
</dbReference>
<gene>
    <name evidence="1" type="ORF">PODLI_1B017128</name>
</gene>
<name>A0AA35PPK7_9SAUR</name>
<dbReference type="AlphaFoldDB" id="A0AA35PPK7"/>
<sequence length="56" mass="6406">WTCVFYVLLTGSKEFADFSLKNKFSAIYGLFMIQDFVGKATCCSYPSNCIEMIIME</sequence>
<organism evidence="1 2">
    <name type="scientific">Podarcis lilfordi</name>
    <name type="common">Lilford's wall lizard</name>
    <dbReference type="NCBI Taxonomy" id="74358"/>
    <lineage>
        <taxon>Eukaryota</taxon>
        <taxon>Metazoa</taxon>
        <taxon>Chordata</taxon>
        <taxon>Craniata</taxon>
        <taxon>Vertebrata</taxon>
        <taxon>Euteleostomi</taxon>
        <taxon>Lepidosauria</taxon>
        <taxon>Squamata</taxon>
        <taxon>Bifurcata</taxon>
        <taxon>Unidentata</taxon>
        <taxon>Episquamata</taxon>
        <taxon>Laterata</taxon>
        <taxon>Lacertibaenia</taxon>
        <taxon>Lacertidae</taxon>
        <taxon>Podarcis</taxon>
    </lineage>
</organism>
<proteinExistence type="predicted"/>
<reference evidence="1" key="1">
    <citation type="submission" date="2022-12" db="EMBL/GenBank/DDBJ databases">
        <authorList>
            <person name="Alioto T."/>
            <person name="Alioto T."/>
            <person name="Gomez Garrido J."/>
        </authorList>
    </citation>
    <scope>NUCLEOTIDE SEQUENCE</scope>
</reference>
<dbReference type="EMBL" id="OX395139">
    <property type="protein sequence ID" value="CAI5793223.1"/>
    <property type="molecule type" value="Genomic_DNA"/>
</dbReference>
<feature type="non-terminal residue" evidence="1">
    <location>
        <position position="1"/>
    </location>
</feature>
<feature type="non-terminal residue" evidence="1">
    <location>
        <position position="56"/>
    </location>
</feature>
<protein>
    <submittedName>
        <fullName evidence="1">Uncharacterized protein</fullName>
    </submittedName>
</protein>